<feature type="domain" description="Pcf11 C-terminal" evidence="1">
    <location>
        <begin position="182"/>
        <end position="220"/>
    </location>
</feature>
<proteinExistence type="predicted"/>
<sequence>EESNSGPNNLLYPNEDNKRLRYDPVTGRAARTRNFDEENVAPVPSLIDANINMLKKKYIGIVQQLYVGKFQCRICGLRFTAKQKSYYTHHLDWHYLENKHEKELGTQTATLLQRSRIWYSTVQEWTIYEENIEEQIRTGKFLSTQLRPVKDNNHLVHGENIITSNGIISCPATGNGDGDDDRCYVCHDPFENFFDDNREEWHLKDAIRIDGKTYHPICYQDVRYETTSEQVATTDLCSDGNTPSSSKLDMNGNSNLSCDTQTNDPATTIKTTNDENAIEASSSLDDLVEPNSTASMSLFGLVKTIFVKKEDIKPVENIEQIPKNEQEVS</sequence>
<reference evidence="3" key="1">
    <citation type="submission" date="2021-02" db="EMBL/GenBank/DDBJ databases">
        <authorList>
            <person name="Nowell W R."/>
        </authorList>
    </citation>
    <scope>NUCLEOTIDE SEQUENCE</scope>
</reference>
<evidence type="ECO:0000259" key="1">
    <source>
        <dbReference type="Pfam" id="PF21936"/>
    </source>
</evidence>
<comment type="caution">
    <text evidence="3">The sequence shown here is derived from an EMBL/GenBank/DDBJ whole genome shotgun (WGS) entry which is preliminary data.</text>
</comment>
<dbReference type="AlphaFoldDB" id="A0A8S3DLJ9"/>
<accession>A0A8S3DLJ9</accession>
<evidence type="ECO:0000313" key="2">
    <source>
        <dbReference type="EMBL" id="CAF4961406.1"/>
    </source>
</evidence>
<dbReference type="GO" id="GO:0031124">
    <property type="term" value="P:mRNA 3'-end processing"/>
    <property type="evidence" value="ECO:0007669"/>
    <property type="project" value="InterPro"/>
</dbReference>
<gene>
    <name evidence="2" type="ORF">BYL167_LOCUS54294</name>
    <name evidence="3" type="ORF">GIL414_LOCUS57806</name>
</gene>
<dbReference type="GO" id="GO:0000993">
    <property type="term" value="F:RNA polymerase II complex binding"/>
    <property type="evidence" value="ECO:0007669"/>
    <property type="project" value="InterPro"/>
</dbReference>
<dbReference type="GO" id="GO:0006369">
    <property type="term" value="P:termination of RNA polymerase II transcription"/>
    <property type="evidence" value="ECO:0007669"/>
    <property type="project" value="InterPro"/>
</dbReference>
<dbReference type="Pfam" id="PF21936">
    <property type="entry name" value="Pcf11_C"/>
    <property type="match status" value="1"/>
</dbReference>
<dbReference type="Proteomes" id="UP000681720">
    <property type="component" value="Unassembled WGS sequence"/>
</dbReference>
<feature type="non-terminal residue" evidence="3">
    <location>
        <position position="1"/>
    </location>
</feature>
<name>A0A8S3DLJ9_9BILA</name>
<dbReference type="PANTHER" id="PTHR15921:SF3">
    <property type="entry name" value="PRE-MRNA CLEAVAGE COMPLEX 2 PROTEIN PCF11"/>
    <property type="match status" value="1"/>
</dbReference>
<evidence type="ECO:0000313" key="3">
    <source>
        <dbReference type="EMBL" id="CAF5009992.1"/>
    </source>
</evidence>
<dbReference type="GO" id="GO:0005849">
    <property type="term" value="C:mRNA cleavage factor complex"/>
    <property type="evidence" value="ECO:0007669"/>
    <property type="project" value="TreeGrafter"/>
</dbReference>
<evidence type="ECO:0000313" key="4">
    <source>
        <dbReference type="Proteomes" id="UP000681720"/>
    </source>
</evidence>
<protein>
    <recommendedName>
        <fullName evidence="1">Pcf11 C-terminal domain-containing protein</fullName>
    </recommendedName>
</protein>
<dbReference type="InterPro" id="IPR045154">
    <property type="entry name" value="PCF11-like"/>
</dbReference>
<dbReference type="EMBL" id="CAJOBH010189883">
    <property type="protein sequence ID" value="CAF4961406.1"/>
    <property type="molecule type" value="Genomic_DNA"/>
</dbReference>
<dbReference type="Proteomes" id="UP000681967">
    <property type="component" value="Unassembled WGS sequence"/>
</dbReference>
<dbReference type="PANTHER" id="PTHR15921">
    <property type="entry name" value="PRE-MRNA CLEAVAGE COMPLEX II"/>
    <property type="match status" value="1"/>
</dbReference>
<dbReference type="InterPro" id="IPR054127">
    <property type="entry name" value="Pcf11_C"/>
</dbReference>
<feature type="non-terminal residue" evidence="3">
    <location>
        <position position="329"/>
    </location>
</feature>
<dbReference type="GO" id="GO:0003729">
    <property type="term" value="F:mRNA binding"/>
    <property type="evidence" value="ECO:0007669"/>
    <property type="project" value="InterPro"/>
</dbReference>
<dbReference type="GO" id="GO:0005737">
    <property type="term" value="C:cytoplasm"/>
    <property type="evidence" value="ECO:0007669"/>
    <property type="project" value="TreeGrafter"/>
</dbReference>
<dbReference type="EMBL" id="CAJOBJ010210673">
    <property type="protein sequence ID" value="CAF5009992.1"/>
    <property type="molecule type" value="Genomic_DNA"/>
</dbReference>
<organism evidence="3 4">
    <name type="scientific">Rotaria magnacalcarata</name>
    <dbReference type="NCBI Taxonomy" id="392030"/>
    <lineage>
        <taxon>Eukaryota</taxon>
        <taxon>Metazoa</taxon>
        <taxon>Spiralia</taxon>
        <taxon>Gnathifera</taxon>
        <taxon>Rotifera</taxon>
        <taxon>Eurotatoria</taxon>
        <taxon>Bdelloidea</taxon>
        <taxon>Philodinida</taxon>
        <taxon>Philodinidae</taxon>
        <taxon>Rotaria</taxon>
    </lineage>
</organism>